<proteinExistence type="predicted"/>
<name>A0A484AMU7_DRONA</name>
<sequence>MLTISNKFYVVDGAELHYFLGMEIERNGKTGSVSIGHKHYIEDLLKDYGMQECKPSA</sequence>
<dbReference type="EMBL" id="LSRL02010149">
    <property type="protein sequence ID" value="TDG38144.1"/>
    <property type="molecule type" value="Genomic_DNA"/>
</dbReference>
<gene>
    <name evidence="1" type="ORF">AWZ03_015434</name>
</gene>
<keyword evidence="2" id="KW-1185">Reference proteome</keyword>
<evidence type="ECO:0000313" key="1">
    <source>
        <dbReference type="EMBL" id="TDG38144.1"/>
    </source>
</evidence>
<evidence type="ECO:0008006" key="3">
    <source>
        <dbReference type="Google" id="ProtNLM"/>
    </source>
</evidence>
<dbReference type="AlphaFoldDB" id="A0A484AMU7"/>
<comment type="caution">
    <text evidence="1">The sequence shown here is derived from an EMBL/GenBank/DDBJ whole genome shotgun (WGS) entry which is preliminary data.</text>
</comment>
<dbReference type="Proteomes" id="UP000295192">
    <property type="component" value="Unassembled WGS sequence"/>
</dbReference>
<feature type="non-terminal residue" evidence="1">
    <location>
        <position position="57"/>
    </location>
</feature>
<accession>A0A484AMU7</accession>
<reference evidence="1 2" key="1">
    <citation type="journal article" date="2019" name="J. Hered.">
        <title>An Improved Genome Assembly for Drosophila navojoa, the Basal Species in the mojavensis Cluster.</title>
        <authorList>
            <person name="Vanderlinde T."/>
            <person name="Dupim E.G."/>
            <person name="Nazario-Yepiz N.O."/>
            <person name="Carvalho A.B."/>
        </authorList>
    </citation>
    <scope>NUCLEOTIDE SEQUENCE [LARGE SCALE GENOMIC DNA]</scope>
    <source>
        <strain evidence="1">Navoj_Jal97</strain>
        <tissue evidence="1">Whole organism</tissue>
    </source>
</reference>
<protein>
    <recommendedName>
        <fullName evidence="3">Reverse transcriptase Ty1/copia-type domain-containing protein</fullName>
    </recommendedName>
</protein>
<evidence type="ECO:0000313" key="2">
    <source>
        <dbReference type="Proteomes" id="UP000295192"/>
    </source>
</evidence>
<organism evidence="1 2">
    <name type="scientific">Drosophila navojoa</name>
    <name type="common">Fruit fly</name>
    <dbReference type="NCBI Taxonomy" id="7232"/>
    <lineage>
        <taxon>Eukaryota</taxon>
        <taxon>Metazoa</taxon>
        <taxon>Ecdysozoa</taxon>
        <taxon>Arthropoda</taxon>
        <taxon>Hexapoda</taxon>
        <taxon>Insecta</taxon>
        <taxon>Pterygota</taxon>
        <taxon>Neoptera</taxon>
        <taxon>Endopterygota</taxon>
        <taxon>Diptera</taxon>
        <taxon>Brachycera</taxon>
        <taxon>Muscomorpha</taxon>
        <taxon>Ephydroidea</taxon>
        <taxon>Drosophilidae</taxon>
        <taxon>Drosophila</taxon>
    </lineage>
</organism>